<feature type="binding site" evidence="8">
    <location>
        <position position="104"/>
    </location>
    <ligand>
        <name>Mg(2+)</name>
        <dbReference type="ChEBI" id="CHEBI:18420"/>
    </ligand>
</feature>
<dbReference type="GO" id="GO:0004519">
    <property type="term" value="F:endonuclease activity"/>
    <property type="evidence" value="ECO:0007669"/>
    <property type="project" value="UniProtKB-KW"/>
</dbReference>
<keyword evidence="10" id="KW-0255">Endonuclease</keyword>
<comment type="caution">
    <text evidence="10">The sequence shown here is derived from an EMBL/GenBank/DDBJ whole genome shotgun (WGS) entry which is preliminary data.</text>
</comment>
<keyword evidence="2 8" id="KW-1277">Toxin-antitoxin system</keyword>
<evidence type="ECO:0000256" key="7">
    <source>
        <dbReference type="ARBA" id="ARBA00038093"/>
    </source>
</evidence>
<dbReference type="InterPro" id="IPR022907">
    <property type="entry name" value="VapC_family"/>
</dbReference>
<evidence type="ECO:0000256" key="5">
    <source>
        <dbReference type="ARBA" id="ARBA00022801"/>
    </source>
</evidence>
<dbReference type="RefSeq" id="WP_380064765.1">
    <property type="nucleotide sequence ID" value="NZ_JBHSWQ010000007.1"/>
</dbReference>
<evidence type="ECO:0000313" key="10">
    <source>
        <dbReference type="EMBL" id="GAA5441570.1"/>
    </source>
</evidence>
<feature type="binding site" evidence="8">
    <location>
        <position position="6"/>
    </location>
    <ligand>
        <name>Mg(2+)</name>
        <dbReference type="ChEBI" id="CHEBI:18420"/>
    </ligand>
</feature>
<evidence type="ECO:0000256" key="4">
    <source>
        <dbReference type="ARBA" id="ARBA00022723"/>
    </source>
</evidence>
<dbReference type="InterPro" id="IPR002716">
    <property type="entry name" value="PIN_dom"/>
</dbReference>
<evidence type="ECO:0000256" key="3">
    <source>
        <dbReference type="ARBA" id="ARBA00022722"/>
    </source>
</evidence>
<gene>
    <name evidence="8 10" type="primary">vapC</name>
    <name evidence="10" type="ORF">Dcae01_03108</name>
</gene>
<evidence type="ECO:0000259" key="9">
    <source>
        <dbReference type="Pfam" id="PF01850"/>
    </source>
</evidence>
<dbReference type="SUPFAM" id="SSF88723">
    <property type="entry name" value="PIN domain-like"/>
    <property type="match status" value="1"/>
</dbReference>
<keyword evidence="3 8" id="KW-0540">Nuclease</keyword>
<evidence type="ECO:0000256" key="2">
    <source>
        <dbReference type="ARBA" id="ARBA00022649"/>
    </source>
</evidence>
<dbReference type="PANTHER" id="PTHR33653:SF1">
    <property type="entry name" value="RIBONUCLEASE VAPC2"/>
    <property type="match status" value="1"/>
</dbReference>
<dbReference type="EMBL" id="BAABQU010000057">
    <property type="protein sequence ID" value="GAA5441570.1"/>
    <property type="molecule type" value="Genomic_DNA"/>
</dbReference>
<proteinExistence type="inferred from homology"/>
<evidence type="ECO:0000256" key="8">
    <source>
        <dbReference type="HAMAP-Rule" id="MF_00265"/>
    </source>
</evidence>
<dbReference type="EC" id="3.1.-.-" evidence="8"/>
<name>A0ABP9UIK2_9DEIO</name>
<dbReference type="PANTHER" id="PTHR33653">
    <property type="entry name" value="RIBONUCLEASE VAPC2"/>
    <property type="match status" value="1"/>
</dbReference>
<protein>
    <recommendedName>
        <fullName evidence="8">Ribonuclease VapC</fullName>
        <shortName evidence="8">RNase VapC</shortName>
        <ecNumber evidence="8">3.1.-.-</ecNumber>
    </recommendedName>
    <alternativeName>
        <fullName evidence="8">Toxin VapC</fullName>
    </alternativeName>
</protein>
<keyword evidence="11" id="KW-1185">Reference proteome</keyword>
<accession>A0ABP9UIK2</accession>
<comment type="similarity">
    <text evidence="7 8">Belongs to the PINc/VapC protein family.</text>
</comment>
<comment type="cofactor">
    <cofactor evidence="1 8">
        <name>Mg(2+)</name>
        <dbReference type="ChEBI" id="CHEBI:18420"/>
    </cofactor>
</comment>
<dbReference type="InterPro" id="IPR050556">
    <property type="entry name" value="Type_II_TA_system_RNase"/>
</dbReference>
<keyword evidence="8" id="KW-0800">Toxin</keyword>
<evidence type="ECO:0000256" key="6">
    <source>
        <dbReference type="ARBA" id="ARBA00022842"/>
    </source>
</evidence>
<evidence type="ECO:0000313" key="11">
    <source>
        <dbReference type="Proteomes" id="UP001423409"/>
    </source>
</evidence>
<dbReference type="Gene3D" id="3.40.50.1010">
    <property type="entry name" value="5'-nuclease"/>
    <property type="match status" value="1"/>
</dbReference>
<dbReference type="HAMAP" id="MF_00265">
    <property type="entry name" value="VapC_Nob1"/>
    <property type="match status" value="1"/>
</dbReference>
<dbReference type="Pfam" id="PF01850">
    <property type="entry name" value="PIN"/>
    <property type="match status" value="1"/>
</dbReference>
<keyword evidence="5 8" id="KW-0378">Hydrolase</keyword>
<evidence type="ECO:0000256" key="1">
    <source>
        <dbReference type="ARBA" id="ARBA00001946"/>
    </source>
</evidence>
<keyword evidence="6 8" id="KW-0460">Magnesium</keyword>
<sequence length="143" mass="15275">MVTLFDTSALVAALVGNHPQFTWADAQVQAAQERGPRAVCAHTLAEAYAVMTAHPKLRYPPARVVEVLSDLTGHWTVLPLGEADYLDAMTRCRDLGLQGGAVYDTLIAQAAVRAGVTGLVTLNAKHFVRLGDDVQRLVIAPGT</sequence>
<feature type="domain" description="PIN" evidence="9">
    <location>
        <begin position="4"/>
        <end position="129"/>
    </location>
</feature>
<comment type="function">
    <text evidence="8">Toxic component of a toxin-antitoxin (TA) system. An RNase.</text>
</comment>
<dbReference type="InterPro" id="IPR029060">
    <property type="entry name" value="PIN-like_dom_sf"/>
</dbReference>
<organism evidence="10 11">
    <name type="scientific">Deinococcus caeni</name>
    <dbReference type="NCBI Taxonomy" id="569127"/>
    <lineage>
        <taxon>Bacteria</taxon>
        <taxon>Thermotogati</taxon>
        <taxon>Deinococcota</taxon>
        <taxon>Deinococci</taxon>
        <taxon>Deinococcales</taxon>
        <taxon>Deinococcaceae</taxon>
        <taxon>Deinococcus</taxon>
    </lineage>
</organism>
<keyword evidence="4 8" id="KW-0479">Metal-binding</keyword>
<dbReference type="Proteomes" id="UP001423409">
    <property type="component" value="Unassembled WGS sequence"/>
</dbReference>
<reference evidence="10 11" key="1">
    <citation type="submission" date="2024-02" db="EMBL/GenBank/DDBJ databases">
        <title>Deinococcus caeni NBRC 101312.</title>
        <authorList>
            <person name="Ichikawa N."/>
            <person name="Katano-Makiyama Y."/>
            <person name="Hidaka K."/>
        </authorList>
    </citation>
    <scope>NUCLEOTIDE SEQUENCE [LARGE SCALE GENOMIC DNA]</scope>
    <source>
        <strain evidence="10 11">NBRC 101312</strain>
    </source>
</reference>